<dbReference type="RefSeq" id="XP_022648820.1">
    <property type="nucleotide sequence ID" value="XM_022793085.1"/>
</dbReference>
<evidence type="ECO:0000256" key="10">
    <source>
        <dbReference type="ARBA" id="ARBA00049432"/>
    </source>
</evidence>
<evidence type="ECO:0000256" key="8">
    <source>
        <dbReference type="ARBA" id="ARBA00042574"/>
    </source>
</evidence>
<sequence>MCRYRLTHSTAFRMNIGLMSRWNVWFCLVVVVAHCAVRSEHNSLRKLEVPAEHLPLWAALNQSLLDECVRDKVCQANLKQNKCWGYEEKYRCTSDNRYHSPTCDGSDQGWTRGGGRAAQEREFYDTADFGYIAKRLQEMAIVCRGTRMGDSVLECVDHARLCRAQNIFMDFSKLKELTGPIKYRDDVLGPGLIGGHCRLKVDLLRSLGQHKSPLQSWFAEIEHFTVLPQRLTVDECGEVIEEPTMLVKLDATVNMYHHFCDFVNLYATLHFNQTAFQNINVIVWDGYPYRSNFGAMWRIITDRPLRHIGEFKNKGKVCFSNLLLPFLPRMIFGLYYNMPLIPGCQGSGLMKAFREHTLHRLNIPVERPSGDLRVTFLSRSTNTRRVLNQDELMEELNKVEGVQATKIDFNFKMDFIAQINISANTDLLIGVHGAGLTHTLFLPEWAAVFELYNCGDPNCYLDLARLAGKRYFTWEKRNTLEAVANPKGQHAAHEKFANYRFDVNEFIRIVRKAVAQVNEQLKAHTYLGHKRPVHDEM</sequence>
<feature type="signal peptide" evidence="11">
    <location>
        <begin position="1"/>
        <end position="35"/>
    </location>
</feature>
<proteinExistence type="predicted"/>
<protein>
    <recommendedName>
        <fullName evidence="7">EGF domain-specific O-linked N-acetylglucosamine transferase</fullName>
        <ecNumber evidence="1">2.4.1.255</ecNumber>
    </recommendedName>
    <alternativeName>
        <fullName evidence="8">Extracellular O-linked N-acetylglucosamine transferase</fullName>
    </alternativeName>
</protein>
<keyword evidence="14" id="KW-1185">Reference proteome</keyword>
<dbReference type="PANTHER" id="PTHR20961:SF148">
    <property type="entry name" value="EGF DOMAIN-SPECIFIC O-LINKED N-ACETYLGLUCOSAMINE TRANSFERASE"/>
    <property type="match status" value="1"/>
</dbReference>
<dbReference type="EnsemblMetazoa" id="XM_022793085">
    <property type="protein sequence ID" value="XP_022648820"/>
    <property type="gene ID" value="LOC111245141"/>
</dbReference>
<evidence type="ECO:0000256" key="7">
    <source>
        <dbReference type="ARBA" id="ARBA00040944"/>
    </source>
</evidence>
<comment type="catalytic activity">
    <reaction evidence="9">
        <text>L-seryl-[protein] + UDP-N-acetyl-alpha-D-glucosamine = 3-O-(N-acetyl-beta-D-glucosaminyl)-L-seryl-[protein] + UDP + H(+)</text>
        <dbReference type="Rhea" id="RHEA:48904"/>
        <dbReference type="Rhea" id="RHEA-COMP:9863"/>
        <dbReference type="Rhea" id="RHEA-COMP:12251"/>
        <dbReference type="ChEBI" id="CHEBI:15378"/>
        <dbReference type="ChEBI" id="CHEBI:29999"/>
        <dbReference type="ChEBI" id="CHEBI:57705"/>
        <dbReference type="ChEBI" id="CHEBI:58223"/>
        <dbReference type="ChEBI" id="CHEBI:90838"/>
        <dbReference type="EC" id="2.4.1.255"/>
    </reaction>
</comment>
<dbReference type="OrthoDB" id="529273at2759"/>
<evidence type="ECO:0000259" key="12">
    <source>
        <dbReference type="Pfam" id="PF04577"/>
    </source>
</evidence>
<evidence type="ECO:0000313" key="14">
    <source>
        <dbReference type="Proteomes" id="UP000594260"/>
    </source>
</evidence>
<dbReference type="Pfam" id="PF04577">
    <property type="entry name" value="Glyco_transf_61"/>
    <property type="match status" value="1"/>
</dbReference>
<evidence type="ECO:0000256" key="11">
    <source>
        <dbReference type="SAM" id="SignalP"/>
    </source>
</evidence>
<reference evidence="13" key="1">
    <citation type="submission" date="2021-01" db="UniProtKB">
        <authorList>
            <consortium name="EnsemblMetazoa"/>
        </authorList>
    </citation>
    <scope>IDENTIFICATION</scope>
</reference>
<evidence type="ECO:0000256" key="6">
    <source>
        <dbReference type="ARBA" id="ARBA00023180"/>
    </source>
</evidence>
<keyword evidence="2" id="KW-0328">Glycosyltransferase</keyword>
<keyword evidence="6" id="KW-0325">Glycoprotein</keyword>
<evidence type="ECO:0000256" key="9">
    <source>
        <dbReference type="ARBA" id="ARBA00048317"/>
    </source>
</evidence>
<keyword evidence="3" id="KW-0808">Transferase</keyword>
<dbReference type="EC" id="2.4.1.255" evidence="1"/>
<feature type="domain" description="Glycosyltransferase 61 catalytic" evidence="12">
    <location>
        <begin position="339"/>
        <end position="448"/>
    </location>
</feature>
<dbReference type="GO" id="GO:0005788">
    <property type="term" value="C:endoplasmic reticulum lumen"/>
    <property type="evidence" value="ECO:0007669"/>
    <property type="project" value="TreeGrafter"/>
</dbReference>
<dbReference type="KEGG" id="vde:111245141"/>
<dbReference type="PANTHER" id="PTHR20961">
    <property type="entry name" value="GLYCOSYLTRANSFERASE"/>
    <property type="match status" value="1"/>
</dbReference>
<name>A0A7M7J9R7_VARDE</name>
<evidence type="ECO:0000256" key="3">
    <source>
        <dbReference type="ARBA" id="ARBA00022679"/>
    </source>
</evidence>
<dbReference type="GeneID" id="111245141"/>
<dbReference type="InterPro" id="IPR007657">
    <property type="entry name" value="Glycosyltransferase_61"/>
</dbReference>
<dbReference type="InterPro" id="IPR049625">
    <property type="entry name" value="Glyco_transf_61_cat"/>
</dbReference>
<evidence type="ECO:0000256" key="1">
    <source>
        <dbReference type="ARBA" id="ARBA00011970"/>
    </source>
</evidence>
<dbReference type="Proteomes" id="UP000594260">
    <property type="component" value="Unplaced"/>
</dbReference>
<feature type="chain" id="PRO_5029682933" description="EGF domain-specific O-linked N-acetylglucosamine transferase" evidence="11">
    <location>
        <begin position="36"/>
        <end position="537"/>
    </location>
</feature>
<keyword evidence="4 11" id="KW-0732">Signal</keyword>
<evidence type="ECO:0000256" key="5">
    <source>
        <dbReference type="ARBA" id="ARBA00022824"/>
    </source>
</evidence>
<evidence type="ECO:0000256" key="4">
    <source>
        <dbReference type="ARBA" id="ARBA00022729"/>
    </source>
</evidence>
<accession>A0A7M7J9R7</accession>
<dbReference type="AlphaFoldDB" id="A0A7M7J9R7"/>
<dbReference type="FunCoup" id="A0A7M7J9R7">
    <property type="interactions" value="276"/>
</dbReference>
<evidence type="ECO:0000313" key="13">
    <source>
        <dbReference type="EnsemblMetazoa" id="XP_022648820"/>
    </source>
</evidence>
<evidence type="ECO:0000256" key="2">
    <source>
        <dbReference type="ARBA" id="ARBA00022676"/>
    </source>
</evidence>
<dbReference type="InParanoid" id="A0A7M7J9R7"/>
<dbReference type="GO" id="GO:0097363">
    <property type="term" value="F:protein O-acetylglucosaminyltransferase activity"/>
    <property type="evidence" value="ECO:0007669"/>
    <property type="project" value="UniProtKB-EC"/>
</dbReference>
<keyword evidence="5" id="KW-0256">Endoplasmic reticulum</keyword>
<comment type="catalytic activity">
    <reaction evidence="10">
        <text>L-threonyl-[protein] + UDP-N-acetyl-alpha-D-glucosamine = 3-O-(N-acetyl-beta-D-glucosaminyl)-L-threonyl-[protein] + UDP + H(+)</text>
        <dbReference type="Rhea" id="RHEA:48908"/>
        <dbReference type="Rhea" id="RHEA-COMP:11060"/>
        <dbReference type="Rhea" id="RHEA-COMP:12252"/>
        <dbReference type="ChEBI" id="CHEBI:15378"/>
        <dbReference type="ChEBI" id="CHEBI:30013"/>
        <dbReference type="ChEBI" id="CHEBI:57705"/>
        <dbReference type="ChEBI" id="CHEBI:58223"/>
        <dbReference type="ChEBI" id="CHEBI:90840"/>
        <dbReference type="EC" id="2.4.1.255"/>
    </reaction>
</comment>
<dbReference type="OMA" id="GHCELNR"/>
<organism evidence="13 14">
    <name type="scientific">Varroa destructor</name>
    <name type="common">Honeybee mite</name>
    <dbReference type="NCBI Taxonomy" id="109461"/>
    <lineage>
        <taxon>Eukaryota</taxon>
        <taxon>Metazoa</taxon>
        <taxon>Ecdysozoa</taxon>
        <taxon>Arthropoda</taxon>
        <taxon>Chelicerata</taxon>
        <taxon>Arachnida</taxon>
        <taxon>Acari</taxon>
        <taxon>Parasitiformes</taxon>
        <taxon>Mesostigmata</taxon>
        <taxon>Gamasina</taxon>
        <taxon>Dermanyssoidea</taxon>
        <taxon>Varroidae</taxon>
        <taxon>Varroa</taxon>
    </lineage>
</organism>